<dbReference type="AlphaFoldDB" id="A0A1H3N0U1"/>
<dbReference type="Proteomes" id="UP000242415">
    <property type="component" value="Unassembled WGS sequence"/>
</dbReference>
<organism evidence="3 4">
    <name type="scientific">Micromonospora pattaloongensis</name>
    <dbReference type="NCBI Taxonomy" id="405436"/>
    <lineage>
        <taxon>Bacteria</taxon>
        <taxon>Bacillati</taxon>
        <taxon>Actinomycetota</taxon>
        <taxon>Actinomycetes</taxon>
        <taxon>Micromonosporales</taxon>
        <taxon>Micromonosporaceae</taxon>
        <taxon>Micromonospora</taxon>
    </lineage>
</organism>
<protein>
    <submittedName>
        <fullName evidence="3">Uncharacterized conserved protein YkwD, contains CAP (CSP/antigen 5/PR1) domain</fullName>
    </submittedName>
</protein>
<keyword evidence="1" id="KW-0732">Signal</keyword>
<sequence>MIAARRRATLLAMVPAVVLALTLTSAPASAAVTSTDTLEVQLAKLTNATRAQHGCKPVRGDARLRKAARAHTADMIRKNFFSHRGSDGSRFTTRAKRAGYTPALSENIAWGYRSANEVFTALMKSPGHRRNILNCSAKAVGVGVGRKADGTLMWTQDFGRV</sequence>
<dbReference type="InterPro" id="IPR014044">
    <property type="entry name" value="CAP_dom"/>
</dbReference>
<evidence type="ECO:0000259" key="2">
    <source>
        <dbReference type="Pfam" id="PF00188"/>
    </source>
</evidence>
<evidence type="ECO:0000313" key="4">
    <source>
        <dbReference type="Proteomes" id="UP000242415"/>
    </source>
</evidence>
<dbReference type="PANTHER" id="PTHR31157:SF1">
    <property type="entry name" value="SCP DOMAIN-CONTAINING PROTEIN"/>
    <property type="match status" value="1"/>
</dbReference>
<dbReference type="PANTHER" id="PTHR31157">
    <property type="entry name" value="SCP DOMAIN-CONTAINING PROTEIN"/>
    <property type="match status" value="1"/>
</dbReference>
<dbReference type="CDD" id="cd05379">
    <property type="entry name" value="CAP_bacterial"/>
    <property type="match status" value="1"/>
</dbReference>
<name>A0A1H3N0U1_9ACTN</name>
<dbReference type="OrthoDB" id="8611574at2"/>
<evidence type="ECO:0000256" key="1">
    <source>
        <dbReference type="SAM" id="SignalP"/>
    </source>
</evidence>
<dbReference type="EMBL" id="FNPH01000003">
    <property type="protein sequence ID" value="SDY82340.1"/>
    <property type="molecule type" value="Genomic_DNA"/>
</dbReference>
<dbReference type="RefSeq" id="WP_091555679.1">
    <property type="nucleotide sequence ID" value="NZ_FNPH01000003.1"/>
</dbReference>
<reference evidence="4" key="1">
    <citation type="submission" date="2016-10" db="EMBL/GenBank/DDBJ databases">
        <authorList>
            <person name="Varghese N."/>
            <person name="Submissions S."/>
        </authorList>
    </citation>
    <scope>NUCLEOTIDE SEQUENCE [LARGE SCALE GENOMIC DNA]</scope>
    <source>
        <strain evidence="4">DSM 45245</strain>
    </source>
</reference>
<dbReference type="Pfam" id="PF00188">
    <property type="entry name" value="CAP"/>
    <property type="match status" value="1"/>
</dbReference>
<dbReference type="Gene3D" id="3.40.33.10">
    <property type="entry name" value="CAP"/>
    <property type="match status" value="1"/>
</dbReference>
<evidence type="ECO:0000313" key="3">
    <source>
        <dbReference type="EMBL" id="SDY82340.1"/>
    </source>
</evidence>
<accession>A0A1H3N0U1</accession>
<gene>
    <name evidence="3" type="ORF">SAMN05444365_103597</name>
</gene>
<dbReference type="STRING" id="405436.SAMN05444365_103597"/>
<dbReference type="InterPro" id="IPR035940">
    <property type="entry name" value="CAP_sf"/>
</dbReference>
<feature type="chain" id="PRO_5017273647" evidence="1">
    <location>
        <begin position="31"/>
        <end position="161"/>
    </location>
</feature>
<dbReference type="SUPFAM" id="SSF55797">
    <property type="entry name" value="PR-1-like"/>
    <property type="match status" value="1"/>
</dbReference>
<feature type="signal peptide" evidence="1">
    <location>
        <begin position="1"/>
        <end position="30"/>
    </location>
</feature>
<proteinExistence type="predicted"/>
<feature type="domain" description="SCP" evidence="2">
    <location>
        <begin position="45"/>
        <end position="158"/>
    </location>
</feature>
<keyword evidence="4" id="KW-1185">Reference proteome</keyword>